<dbReference type="GO" id="GO:0016831">
    <property type="term" value="F:carboxy-lyase activity"/>
    <property type="evidence" value="ECO:0007669"/>
    <property type="project" value="UniProtKB-KW"/>
</dbReference>
<accession>A0A267MD92</accession>
<dbReference type="InterPro" id="IPR008286">
    <property type="entry name" value="Prn/Lys/Arg_de-COase_C"/>
</dbReference>
<evidence type="ECO:0000256" key="4">
    <source>
        <dbReference type="ARBA" id="ARBA00022898"/>
    </source>
</evidence>
<dbReference type="OrthoDB" id="9815233at2"/>
<keyword evidence="4" id="KW-0663">Pyridoxal phosphate</keyword>
<dbReference type="InterPro" id="IPR000310">
    <property type="entry name" value="Orn/Lys/Arg_deCO2ase_major_dom"/>
</dbReference>
<dbReference type="EMBL" id="NIBG01000030">
    <property type="protein sequence ID" value="PAB56888.1"/>
    <property type="molecule type" value="Genomic_DNA"/>
</dbReference>
<evidence type="ECO:0000256" key="3">
    <source>
        <dbReference type="ARBA" id="ARBA00022793"/>
    </source>
</evidence>
<dbReference type="PANTHER" id="PTHR43277:SF4">
    <property type="entry name" value="ARGININE DECARBOXYLASE"/>
    <property type="match status" value="1"/>
</dbReference>
<gene>
    <name evidence="7" type="ORF">CCE28_19945</name>
</gene>
<keyword evidence="8" id="KW-1185">Reference proteome</keyword>
<sequence length="483" mass="53409">MKKNQYETPLYTAILEYSKKKVIPFDVPGHKQGRGNKELVEFLGEKTLSVDVNSMKPLDNIGNPIGVIKESEELMAEAFSSDNSFFLVNGTSAGVQAMIMSVCHQGDKIIIPRNVHKSAINALILSGAHPIYVQPEIDDHIGISLGVSVESYKKAIEENSDAKALFVINPTYYGIVSDLKKILELAKSHGLVTIVDEAHGTHFYFNDNFPDGAMKLGADISSVSLHKTGGSLTQSSVLLSNNGLVDKGTIKTTLNLTQSTSASYLLMTSLDITRKMLATEGKEIFNKVRELSIYARNETNKIEGYYAFGKELIDKNSVYDFDETKLSINTTNIGLTGIEVYDILRDEYNIQVEFGDSNNILAIISVGDTKENIDKLIGALKDISRKYKKEKKAPIKLNFRNPSVIVSPRDAFYSNKKRIKLEDSTGEISGESIMAYPPGIPIVSPGERIDDEMIKYIIHLKEKGSILTGTEDPEIKWIKVLGI</sequence>
<dbReference type="Gene3D" id="3.90.100.10">
    <property type="entry name" value="Orn/Lys/Arg decarboxylase, C-terminal domain"/>
    <property type="match status" value="1"/>
</dbReference>
<dbReference type="AlphaFoldDB" id="A0A267MD92"/>
<feature type="domain" description="Orn/Lys/Arg decarboxylases family 1 pyridoxal-P attachment site" evidence="6">
    <location>
        <begin position="222"/>
        <end position="236"/>
    </location>
</feature>
<reference evidence="7 8" key="1">
    <citation type="submission" date="2017-06" db="EMBL/GenBank/DDBJ databases">
        <title>Draft genome sequence of anaerobic fermentative bacterium Anaeromicrobium sediminis DY2726D isolated from West Pacific Ocean sediments.</title>
        <authorList>
            <person name="Zeng X."/>
        </authorList>
    </citation>
    <scope>NUCLEOTIDE SEQUENCE [LARGE SCALE GENOMIC DNA]</scope>
    <source>
        <strain evidence="7 8">DY2726D</strain>
    </source>
</reference>
<dbReference type="InterPro" id="IPR052357">
    <property type="entry name" value="Orn_Lys_Arg_decarboxylase-I"/>
</dbReference>
<dbReference type="Pfam" id="PF01276">
    <property type="entry name" value="OKR_DC_1"/>
    <property type="match status" value="1"/>
</dbReference>
<name>A0A267MD92_9FIRM</name>
<evidence type="ECO:0000313" key="8">
    <source>
        <dbReference type="Proteomes" id="UP000216024"/>
    </source>
</evidence>
<proteinExistence type="inferred from homology"/>
<dbReference type="Proteomes" id="UP000216024">
    <property type="component" value="Unassembled WGS sequence"/>
</dbReference>
<evidence type="ECO:0000259" key="6">
    <source>
        <dbReference type="PROSITE" id="PS00703"/>
    </source>
</evidence>
<comment type="caution">
    <text evidence="7">The sequence shown here is derived from an EMBL/GenBank/DDBJ whole genome shotgun (WGS) entry which is preliminary data.</text>
</comment>
<keyword evidence="3" id="KW-0210">Decarboxylase</keyword>
<evidence type="ECO:0000256" key="2">
    <source>
        <dbReference type="ARBA" id="ARBA00010671"/>
    </source>
</evidence>
<dbReference type="PANTHER" id="PTHR43277">
    <property type="entry name" value="ARGININE DECARBOXYLASE"/>
    <property type="match status" value="1"/>
</dbReference>
<keyword evidence="5" id="KW-0456">Lyase</keyword>
<evidence type="ECO:0000256" key="5">
    <source>
        <dbReference type="ARBA" id="ARBA00023239"/>
    </source>
</evidence>
<comment type="cofactor">
    <cofactor evidence="1">
        <name>pyridoxal 5'-phosphate</name>
        <dbReference type="ChEBI" id="CHEBI:597326"/>
    </cofactor>
</comment>
<comment type="similarity">
    <text evidence="2">Belongs to the Orn/Lys/Arg decarboxylase class-I family.</text>
</comment>
<protein>
    <submittedName>
        <fullName evidence="7">Arginine decarboxylase</fullName>
    </submittedName>
</protein>
<dbReference type="PROSITE" id="PS00703">
    <property type="entry name" value="OKR_DC_1"/>
    <property type="match status" value="1"/>
</dbReference>
<organism evidence="7 8">
    <name type="scientific">Anaeromicrobium sediminis</name>
    <dbReference type="NCBI Taxonomy" id="1478221"/>
    <lineage>
        <taxon>Bacteria</taxon>
        <taxon>Bacillati</taxon>
        <taxon>Bacillota</taxon>
        <taxon>Clostridia</taxon>
        <taxon>Peptostreptococcales</taxon>
        <taxon>Thermotaleaceae</taxon>
        <taxon>Anaeromicrobium</taxon>
    </lineage>
</organism>
<evidence type="ECO:0000256" key="1">
    <source>
        <dbReference type="ARBA" id="ARBA00001933"/>
    </source>
</evidence>
<dbReference type="CDD" id="cd00615">
    <property type="entry name" value="Orn_deC_like"/>
    <property type="match status" value="1"/>
</dbReference>
<dbReference type="InterPro" id="IPR015421">
    <property type="entry name" value="PyrdxlP-dep_Trfase_major"/>
</dbReference>
<dbReference type="Gene3D" id="3.40.640.10">
    <property type="entry name" value="Type I PLP-dependent aspartate aminotransferase-like (Major domain)"/>
    <property type="match status" value="1"/>
</dbReference>
<dbReference type="SUPFAM" id="SSF53383">
    <property type="entry name" value="PLP-dependent transferases"/>
    <property type="match status" value="1"/>
</dbReference>
<dbReference type="InterPro" id="IPR015424">
    <property type="entry name" value="PyrdxlP-dep_Trfase"/>
</dbReference>
<evidence type="ECO:0000313" key="7">
    <source>
        <dbReference type="EMBL" id="PAB56888.1"/>
    </source>
</evidence>
<dbReference type="Pfam" id="PF03711">
    <property type="entry name" value="OKR_DC_1_C"/>
    <property type="match status" value="1"/>
</dbReference>
<dbReference type="RefSeq" id="WP_095135692.1">
    <property type="nucleotide sequence ID" value="NZ_NIBG01000030.1"/>
</dbReference>